<feature type="region of interest" description="Disordered" evidence="1">
    <location>
        <begin position="64"/>
        <end position="100"/>
    </location>
</feature>
<protein>
    <submittedName>
        <fullName evidence="2">Uncharacterized protein</fullName>
    </submittedName>
</protein>
<proteinExistence type="predicted"/>
<accession>G0TX04</accession>
<evidence type="ECO:0000256" key="1">
    <source>
        <dbReference type="SAM" id="MobiDB-lite"/>
    </source>
</evidence>
<organism evidence="2">
    <name type="scientific">Trypanosoma vivax (strain Y486)</name>
    <dbReference type="NCBI Taxonomy" id="1055687"/>
    <lineage>
        <taxon>Eukaryota</taxon>
        <taxon>Discoba</taxon>
        <taxon>Euglenozoa</taxon>
        <taxon>Kinetoplastea</taxon>
        <taxon>Metakinetoplastina</taxon>
        <taxon>Trypanosomatida</taxon>
        <taxon>Trypanosomatidae</taxon>
        <taxon>Trypanosoma</taxon>
        <taxon>Duttonella</taxon>
    </lineage>
</organism>
<reference evidence="2" key="1">
    <citation type="journal article" date="2012" name="Proc. Natl. Acad. Sci. U.S.A.">
        <title>Antigenic diversity is generated by distinct evolutionary mechanisms in African trypanosome species.</title>
        <authorList>
            <person name="Jackson A.P."/>
            <person name="Berry A."/>
            <person name="Aslett M."/>
            <person name="Allison H.C."/>
            <person name="Burton P."/>
            <person name="Vavrova-Anderson J."/>
            <person name="Brown R."/>
            <person name="Browne H."/>
            <person name="Corton N."/>
            <person name="Hauser H."/>
            <person name="Gamble J."/>
            <person name="Gilderthorp R."/>
            <person name="Marcello L."/>
            <person name="McQuillan J."/>
            <person name="Otto T.D."/>
            <person name="Quail M.A."/>
            <person name="Sanders M.J."/>
            <person name="van Tonder A."/>
            <person name="Ginger M.L."/>
            <person name="Field M.C."/>
            <person name="Barry J.D."/>
            <person name="Hertz-Fowler C."/>
            <person name="Berriman M."/>
        </authorList>
    </citation>
    <scope>NUCLEOTIDE SEQUENCE</scope>
    <source>
        <strain evidence="2">Y486</strain>
    </source>
</reference>
<gene>
    <name evidence="2" type="ORF">TVY486_0602840</name>
</gene>
<dbReference type="EMBL" id="HE573022">
    <property type="protein sequence ID" value="CCC48493.1"/>
    <property type="molecule type" value="Genomic_DNA"/>
</dbReference>
<name>G0TX04_TRYVY</name>
<sequence>MLPSTPPLQTNRTSCTHCFNYAELKQKQCLKHRQTLRFRCKINTGAYRAQTLKYTSAGVIKEEKRRKGGVATTSKGEIIEDKRKQRANTRGKERKRAIAG</sequence>
<evidence type="ECO:0000313" key="2">
    <source>
        <dbReference type="EMBL" id="CCC48493.1"/>
    </source>
</evidence>
<dbReference type="VEuPathDB" id="TriTrypDB:TvY486_0602840"/>
<dbReference type="AlphaFoldDB" id="G0TX04"/>
<feature type="compositionally biased region" description="Basic residues" evidence="1">
    <location>
        <begin position="84"/>
        <end position="100"/>
    </location>
</feature>